<dbReference type="EMBL" id="CP011371">
    <property type="protein sequence ID" value="AKJ31126.1"/>
    <property type="molecule type" value="Genomic_DNA"/>
</dbReference>
<dbReference type="InterPro" id="IPR027417">
    <property type="entry name" value="P-loop_NTPase"/>
</dbReference>
<dbReference type="Pfam" id="PF00005">
    <property type="entry name" value="ABC_tran"/>
    <property type="match status" value="1"/>
</dbReference>
<dbReference type="GO" id="GO:0005524">
    <property type="term" value="F:ATP binding"/>
    <property type="evidence" value="ECO:0007669"/>
    <property type="project" value="UniProtKB-KW"/>
</dbReference>
<dbReference type="KEGG" id="pbh:AAW51_4435"/>
<name>A0A0G3BUS3_9BURK</name>
<keyword evidence="2" id="KW-0547">Nucleotide-binding</keyword>
<dbReference type="PROSITE" id="PS50893">
    <property type="entry name" value="ABC_TRANSPORTER_2"/>
    <property type="match status" value="1"/>
</dbReference>
<reference evidence="6 7" key="1">
    <citation type="submission" date="2015-05" db="EMBL/GenBank/DDBJ databases">
        <authorList>
            <person name="Tang B."/>
            <person name="Yu Y."/>
        </authorList>
    </citation>
    <scope>NUCLEOTIDE SEQUENCE [LARGE SCALE GENOMIC DNA]</scope>
    <source>
        <strain evidence="6 7">DSM 7029</strain>
    </source>
</reference>
<dbReference type="Gene3D" id="3.40.50.300">
    <property type="entry name" value="P-loop containing nucleotide triphosphate hydrolases"/>
    <property type="match status" value="1"/>
</dbReference>
<dbReference type="AlphaFoldDB" id="A0A0G3BUS3"/>
<evidence type="ECO:0000313" key="6">
    <source>
        <dbReference type="EMBL" id="AKJ31126.1"/>
    </source>
</evidence>
<organism evidence="6 7">
    <name type="scientific">Caldimonas brevitalea</name>
    <dbReference type="NCBI Taxonomy" id="413882"/>
    <lineage>
        <taxon>Bacteria</taxon>
        <taxon>Pseudomonadati</taxon>
        <taxon>Pseudomonadota</taxon>
        <taxon>Betaproteobacteria</taxon>
        <taxon>Burkholderiales</taxon>
        <taxon>Sphaerotilaceae</taxon>
        <taxon>Caldimonas</taxon>
    </lineage>
</organism>
<dbReference type="PANTHER" id="PTHR45772">
    <property type="entry name" value="CONSERVED COMPONENT OF ABC TRANSPORTER FOR NATURAL AMINO ACIDS-RELATED"/>
    <property type="match status" value="1"/>
</dbReference>
<dbReference type="PANTHER" id="PTHR45772:SF8">
    <property type="entry name" value="HIGH-AFFINITY BRANCHED-CHAIN AMINO ACID TRANSPORT ATP-BINDING PROTEIN"/>
    <property type="match status" value="1"/>
</dbReference>
<dbReference type="InterPro" id="IPR003439">
    <property type="entry name" value="ABC_transporter-like_ATP-bd"/>
</dbReference>
<dbReference type="GO" id="GO:0016887">
    <property type="term" value="F:ATP hydrolysis activity"/>
    <property type="evidence" value="ECO:0007669"/>
    <property type="project" value="InterPro"/>
</dbReference>
<dbReference type="SUPFAM" id="SSF52540">
    <property type="entry name" value="P-loop containing nucleoside triphosphate hydrolases"/>
    <property type="match status" value="1"/>
</dbReference>
<feature type="region of interest" description="Disordered" evidence="4">
    <location>
        <begin position="1"/>
        <end position="26"/>
    </location>
</feature>
<evidence type="ECO:0000256" key="3">
    <source>
        <dbReference type="ARBA" id="ARBA00022840"/>
    </source>
</evidence>
<protein>
    <submittedName>
        <fullName evidence="6">Urea ABC transporter ATP-binding protein</fullName>
    </submittedName>
</protein>
<gene>
    <name evidence="6" type="primary">urtD</name>
    <name evidence="6" type="ORF">AAW51_4435</name>
</gene>
<accession>A0A0G3BUS3</accession>
<dbReference type="GO" id="GO:0005886">
    <property type="term" value="C:plasma membrane"/>
    <property type="evidence" value="ECO:0007669"/>
    <property type="project" value="TreeGrafter"/>
</dbReference>
<proteinExistence type="predicted"/>
<evidence type="ECO:0000259" key="5">
    <source>
        <dbReference type="PROSITE" id="PS50893"/>
    </source>
</evidence>
<evidence type="ECO:0000256" key="4">
    <source>
        <dbReference type="SAM" id="MobiDB-lite"/>
    </source>
</evidence>
<keyword evidence="7" id="KW-1185">Reference proteome</keyword>
<dbReference type="Pfam" id="PF12399">
    <property type="entry name" value="BCA_ABC_TP_C"/>
    <property type="match status" value="1"/>
</dbReference>
<evidence type="ECO:0000256" key="2">
    <source>
        <dbReference type="ARBA" id="ARBA00022741"/>
    </source>
</evidence>
<evidence type="ECO:0000313" key="7">
    <source>
        <dbReference type="Proteomes" id="UP000035352"/>
    </source>
</evidence>
<dbReference type="OrthoDB" id="9781337at2"/>
<dbReference type="STRING" id="413882.AAW51_4435"/>
<dbReference type="NCBIfam" id="TIGR03411">
    <property type="entry name" value="urea_trans_UrtD"/>
    <property type="match status" value="1"/>
</dbReference>
<dbReference type="Proteomes" id="UP000035352">
    <property type="component" value="Chromosome"/>
</dbReference>
<keyword evidence="3 6" id="KW-0067">ATP-binding</keyword>
<sequence length="292" mass="31831">MTPDLMQAGAAVRRRHTEAGGSGGREASYGRVLAPGQVDLTHGAILYLDDITVSFDGFRALNQLSLSIGAGELRCIIGPNGAGKTTLMDVITGKTRPDAGQAWFGSTIDLLRLSESRIAQAGIGRKFQKPTVYEQLTVFENLELALKADRRVRASLWFRLGAEQLDRIGEVLALIHLKDQAQRIAGLLSHGQKQWLEIGMLLMQDPQLLLLDEPVAGMTDEETERTAELFLSLQGRHSLVVVEHDMKFIDALTRGSGPAKRVTVLHEGSVLAEGTLAEVQANDKVVEVYLGR</sequence>
<dbReference type="RefSeq" id="WP_047196326.1">
    <property type="nucleotide sequence ID" value="NZ_CP011371.1"/>
</dbReference>
<dbReference type="PATRIC" id="fig|413882.6.peg.4634"/>
<feature type="domain" description="ABC transporter" evidence="5">
    <location>
        <begin position="46"/>
        <end position="292"/>
    </location>
</feature>
<evidence type="ECO:0000256" key="1">
    <source>
        <dbReference type="ARBA" id="ARBA00022448"/>
    </source>
</evidence>
<dbReference type="CDD" id="cd03219">
    <property type="entry name" value="ABC_Mj1267_LivG_branched"/>
    <property type="match status" value="1"/>
</dbReference>
<dbReference type="InterPro" id="IPR051120">
    <property type="entry name" value="ABC_AA/LPS_Transport"/>
</dbReference>
<dbReference type="InterPro" id="IPR017781">
    <property type="entry name" value="ABC_transptr_urea_ATP-bd_UrtD"/>
</dbReference>
<keyword evidence="1" id="KW-0813">Transport</keyword>
<dbReference type="InterPro" id="IPR032823">
    <property type="entry name" value="BCA_ABC_TP_C"/>
</dbReference>